<sequence>RNKVAGSRITRGRYLIKVGKMDEAESRQLLQEKLEADNLDLDDLSTLSSRLEHLPLVLVQAAAFIQEMSISAKEYLRLLEKSDQNLVDLLSEEFETVGRDPEAAHTVAKTWILSFEQIQQQDIFAGELLSLMSLFDRQAIPKKFLSDYGEREQAQKPRGEMQLVKALGVLKAFSFITENKDHSFDMHRLVQLVTRKWLGERDIMHRFAEEAILVVSHNYPYGNHENQAICIAYLPHAHAVLKCEGIGSRDERLARASLLACAAGLFDYQGQWKDAEGFLIRAIRVWKELVGEEHPDTLASMANLASTYRNQGR</sequence>
<dbReference type="InterPro" id="IPR053137">
    <property type="entry name" value="NLR-like"/>
</dbReference>
<protein>
    <recommendedName>
        <fullName evidence="1">DUF7779 domain-containing protein</fullName>
    </recommendedName>
</protein>
<dbReference type="InterPro" id="IPR056681">
    <property type="entry name" value="DUF7779"/>
</dbReference>
<gene>
    <name evidence="2" type="ORF">B0T14DRAFT_414625</name>
</gene>
<dbReference type="Proteomes" id="UP001175000">
    <property type="component" value="Unassembled WGS sequence"/>
</dbReference>
<dbReference type="InterPro" id="IPR011990">
    <property type="entry name" value="TPR-like_helical_dom_sf"/>
</dbReference>
<dbReference type="AlphaFoldDB" id="A0AA39U5V9"/>
<feature type="non-terminal residue" evidence="2">
    <location>
        <position position="1"/>
    </location>
</feature>
<dbReference type="PANTHER" id="PTHR46082">
    <property type="entry name" value="ATP/GTP-BINDING PROTEIN-RELATED"/>
    <property type="match status" value="1"/>
</dbReference>
<keyword evidence="3" id="KW-1185">Reference proteome</keyword>
<feature type="non-terminal residue" evidence="2">
    <location>
        <position position="313"/>
    </location>
</feature>
<evidence type="ECO:0000259" key="1">
    <source>
        <dbReference type="Pfam" id="PF25000"/>
    </source>
</evidence>
<feature type="domain" description="DUF7779" evidence="1">
    <location>
        <begin position="118"/>
        <end position="200"/>
    </location>
</feature>
<proteinExistence type="predicted"/>
<comment type="caution">
    <text evidence="2">The sequence shown here is derived from an EMBL/GenBank/DDBJ whole genome shotgun (WGS) entry which is preliminary data.</text>
</comment>
<dbReference type="EMBL" id="JAULSU010000007">
    <property type="protein sequence ID" value="KAK0611699.1"/>
    <property type="molecule type" value="Genomic_DNA"/>
</dbReference>
<reference evidence="2" key="1">
    <citation type="submission" date="2023-06" db="EMBL/GenBank/DDBJ databases">
        <title>Genome-scale phylogeny and comparative genomics of the fungal order Sordariales.</title>
        <authorList>
            <consortium name="Lawrence Berkeley National Laboratory"/>
            <person name="Hensen N."/>
            <person name="Bonometti L."/>
            <person name="Westerberg I."/>
            <person name="Brannstrom I.O."/>
            <person name="Guillou S."/>
            <person name="Cros-Aarteil S."/>
            <person name="Calhoun S."/>
            <person name="Haridas S."/>
            <person name="Kuo A."/>
            <person name="Mondo S."/>
            <person name="Pangilinan J."/>
            <person name="Riley R."/>
            <person name="Labutti K."/>
            <person name="Andreopoulos B."/>
            <person name="Lipzen A."/>
            <person name="Chen C."/>
            <person name="Yanf M."/>
            <person name="Daum C."/>
            <person name="Ng V."/>
            <person name="Clum A."/>
            <person name="Steindorff A."/>
            <person name="Ohm R."/>
            <person name="Martin F."/>
            <person name="Silar P."/>
            <person name="Natvig D."/>
            <person name="Lalanne C."/>
            <person name="Gautier V."/>
            <person name="Ament-Velasquez S.L."/>
            <person name="Kruys A."/>
            <person name="Hutchinson M.I."/>
            <person name="Powell A.J."/>
            <person name="Barry K."/>
            <person name="Miller A.N."/>
            <person name="Grigoriev I.V."/>
            <person name="Debuchy R."/>
            <person name="Gladieux P."/>
            <person name="Thoren M.H."/>
            <person name="Johannesson H."/>
        </authorList>
    </citation>
    <scope>NUCLEOTIDE SEQUENCE</scope>
    <source>
        <strain evidence="2">CBS 606.72</strain>
    </source>
</reference>
<evidence type="ECO:0000313" key="2">
    <source>
        <dbReference type="EMBL" id="KAK0611699.1"/>
    </source>
</evidence>
<dbReference type="Gene3D" id="1.25.40.10">
    <property type="entry name" value="Tetratricopeptide repeat domain"/>
    <property type="match status" value="1"/>
</dbReference>
<evidence type="ECO:0000313" key="3">
    <source>
        <dbReference type="Proteomes" id="UP001175000"/>
    </source>
</evidence>
<dbReference type="PANTHER" id="PTHR46082:SF6">
    <property type="entry name" value="AAA+ ATPASE DOMAIN-CONTAINING PROTEIN-RELATED"/>
    <property type="match status" value="1"/>
</dbReference>
<accession>A0AA39U5V9</accession>
<dbReference type="Pfam" id="PF13424">
    <property type="entry name" value="TPR_12"/>
    <property type="match status" value="1"/>
</dbReference>
<name>A0AA39U5V9_9PEZI</name>
<organism evidence="2 3">
    <name type="scientific">Immersiella caudata</name>
    <dbReference type="NCBI Taxonomy" id="314043"/>
    <lineage>
        <taxon>Eukaryota</taxon>
        <taxon>Fungi</taxon>
        <taxon>Dikarya</taxon>
        <taxon>Ascomycota</taxon>
        <taxon>Pezizomycotina</taxon>
        <taxon>Sordariomycetes</taxon>
        <taxon>Sordariomycetidae</taxon>
        <taxon>Sordariales</taxon>
        <taxon>Lasiosphaeriaceae</taxon>
        <taxon>Immersiella</taxon>
    </lineage>
</organism>
<dbReference type="Pfam" id="PF25000">
    <property type="entry name" value="DUF7779"/>
    <property type="match status" value="1"/>
</dbReference>